<dbReference type="Gramene" id="Solyc03g031960.1.1">
    <property type="protein sequence ID" value="Solyc03g031960.1.1.1"/>
    <property type="gene ID" value="Solyc03g031960.1"/>
</dbReference>
<reference evidence="1" key="2">
    <citation type="submission" date="2019-01" db="UniProtKB">
        <authorList>
            <consortium name="EnsemblPlants"/>
        </authorList>
    </citation>
    <scope>IDENTIFICATION</scope>
    <source>
        <strain evidence="1">cv. Heinz 1706</strain>
    </source>
</reference>
<keyword evidence="2" id="KW-1185">Reference proteome</keyword>
<dbReference type="InParanoid" id="A0A3Q7FI30"/>
<evidence type="ECO:0000313" key="1">
    <source>
        <dbReference type="EnsemblPlants" id="Solyc03g031960.1.1.1"/>
    </source>
</evidence>
<name>A0A3Q7FI30_SOLLC</name>
<organism evidence="1">
    <name type="scientific">Solanum lycopersicum</name>
    <name type="common">Tomato</name>
    <name type="synonym">Lycopersicon esculentum</name>
    <dbReference type="NCBI Taxonomy" id="4081"/>
    <lineage>
        <taxon>Eukaryota</taxon>
        <taxon>Viridiplantae</taxon>
        <taxon>Streptophyta</taxon>
        <taxon>Embryophyta</taxon>
        <taxon>Tracheophyta</taxon>
        <taxon>Spermatophyta</taxon>
        <taxon>Magnoliopsida</taxon>
        <taxon>eudicotyledons</taxon>
        <taxon>Gunneridae</taxon>
        <taxon>Pentapetalae</taxon>
        <taxon>asterids</taxon>
        <taxon>lamiids</taxon>
        <taxon>Solanales</taxon>
        <taxon>Solanaceae</taxon>
        <taxon>Solanoideae</taxon>
        <taxon>Solaneae</taxon>
        <taxon>Solanum</taxon>
        <taxon>Solanum subgen. Lycopersicon</taxon>
    </lineage>
</organism>
<reference evidence="1" key="1">
    <citation type="journal article" date="2012" name="Nature">
        <title>The tomato genome sequence provides insights into fleshy fruit evolution.</title>
        <authorList>
            <consortium name="Tomato Genome Consortium"/>
        </authorList>
    </citation>
    <scope>NUCLEOTIDE SEQUENCE [LARGE SCALE GENOMIC DNA]</scope>
    <source>
        <strain evidence="1">cv. Heinz 1706</strain>
    </source>
</reference>
<accession>A0A3Q7FI30</accession>
<dbReference type="Proteomes" id="UP000004994">
    <property type="component" value="Chromosome 3"/>
</dbReference>
<dbReference type="EnsemblPlants" id="Solyc03g031960.1.1">
    <property type="protein sequence ID" value="Solyc03g031960.1.1.1"/>
    <property type="gene ID" value="Solyc03g031960.1"/>
</dbReference>
<sequence length="56" mass="6624">MINYYVLISSLFSPFFLVSFEQLSGRIFQKVLRDSDTIRVHSTILKFHYIFCNSNS</sequence>
<proteinExistence type="predicted"/>
<dbReference type="PaxDb" id="4081-Solyc03g031960.1.1"/>
<dbReference type="AlphaFoldDB" id="A0A3Q7FI30"/>
<protein>
    <submittedName>
        <fullName evidence="1">Uncharacterized protein</fullName>
    </submittedName>
</protein>
<evidence type="ECO:0000313" key="2">
    <source>
        <dbReference type="Proteomes" id="UP000004994"/>
    </source>
</evidence>